<dbReference type="GO" id="GO:0003700">
    <property type="term" value="F:DNA-binding transcription factor activity"/>
    <property type="evidence" value="ECO:0007669"/>
    <property type="project" value="InterPro"/>
</dbReference>
<gene>
    <name evidence="1" type="ORF">S03H2_43045</name>
</gene>
<name>X1ID98_9ZZZZ</name>
<organism evidence="1">
    <name type="scientific">marine sediment metagenome</name>
    <dbReference type="NCBI Taxonomy" id="412755"/>
    <lineage>
        <taxon>unclassified sequences</taxon>
        <taxon>metagenomes</taxon>
        <taxon>ecological metagenomes</taxon>
    </lineage>
</organism>
<dbReference type="SUPFAM" id="SSF88946">
    <property type="entry name" value="Sigma2 domain of RNA polymerase sigma factors"/>
    <property type="match status" value="1"/>
</dbReference>
<sequence>MTDIEIIKCIQKGERDHVIRFLYKEYPKIKALILKSGCNATLANEIFNDSLIILIEKVENPKFELTSQLTTFLYGINRLLVKRAIRDKSKYQELEWSDTLIVSESDLGYDYEKEEKLKVIENVLNQVSEKCKKIFQLFYFKKESMDAIAKQLDFSSVNSAKTQKYKCLQKAHQLAQEISNPLNEAL</sequence>
<dbReference type="EMBL" id="BARU01026823">
    <property type="protein sequence ID" value="GAH67245.1"/>
    <property type="molecule type" value="Genomic_DNA"/>
</dbReference>
<dbReference type="NCBIfam" id="TIGR02937">
    <property type="entry name" value="sigma70-ECF"/>
    <property type="match status" value="1"/>
</dbReference>
<dbReference type="InterPro" id="IPR014284">
    <property type="entry name" value="RNA_pol_sigma-70_dom"/>
</dbReference>
<dbReference type="AlphaFoldDB" id="X1ID98"/>
<dbReference type="Gene3D" id="1.10.10.10">
    <property type="entry name" value="Winged helix-like DNA-binding domain superfamily/Winged helix DNA-binding domain"/>
    <property type="match status" value="1"/>
</dbReference>
<proteinExistence type="predicted"/>
<accession>X1ID98</accession>
<evidence type="ECO:0008006" key="2">
    <source>
        <dbReference type="Google" id="ProtNLM"/>
    </source>
</evidence>
<protein>
    <recommendedName>
        <fullName evidence="2">RNA polymerase sigma-70 region 2 domain-containing protein</fullName>
    </recommendedName>
</protein>
<evidence type="ECO:0000313" key="1">
    <source>
        <dbReference type="EMBL" id="GAH67245.1"/>
    </source>
</evidence>
<comment type="caution">
    <text evidence="1">The sequence shown here is derived from an EMBL/GenBank/DDBJ whole genome shotgun (WGS) entry which is preliminary data.</text>
</comment>
<dbReference type="InterPro" id="IPR013325">
    <property type="entry name" value="RNA_pol_sigma_r2"/>
</dbReference>
<dbReference type="GO" id="GO:0006352">
    <property type="term" value="P:DNA-templated transcription initiation"/>
    <property type="evidence" value="ECO:0007669"/>
    <property type="project" value="InterPro"/>
</dbReference>
<dbReference type="SUPFAM" id="SSF88659">
    <property type="entry name" value="Sigma3 and sigma4 domains of RNA polymerase sigma factors"/>
    <property type="match status" value="1"/>
</dbReference>
<dbReference type="InterPro" id="IPR013324">
    <property type="entry name" value="RNA_pol_sigma_r3/r4-like"/>
</dbReference>
<dbReference type="InterPro" id="IPR036388">
    <property type="entry name" value="WH-like_DNA-bd_sf"/>
</dbReference>
<dbReference type="Gene3D" id="1.10.1740.10">
    <property type="match status" value="1"/>
</dbReference>
<reference evidence="1" key="1">
    <citation type="journal article" date="2014" name="Front. Microbiol.">
        <title>High frequency of phylogenetically diverse reductive dehalogenase-homologous genes in deep subseafloor sedimentary metagenomes.</title>
        <authorList>
            <person name="Kawai M."/>
            <person name="Futagami T."/>
            <person name="Toyoda A."/>
            <person name="Takaki Y."/>
            <person name="Nishi S."/>
            <person name="Hori S."/>
            <person name="Arai W."/>
            <person name="Tsubouchi T."/>
            <person name="Morono Y."/>
            <person name="Uchiyama I."/>
            <person name="Ito T."/>
            <person name="Fujiyama A."/>
            <person name="Inagaki F."/>
            <person name="Takami H."/>
        </authorList>
    </citation>
    <scope>NUCLEOTIDE SEQUENCE</scope>
    <source>
        <strain evidence="1">Expedition CK06-06</strain>
    </source>
</reference>